<gene>
    <name evidence="2" type="ORF">K489DRAFT_85493</name>
</gene>
<dbReference type="RefSeq" id="XP_033456024.1">
    <property type="nucleotide sequence ID" value="XM_033608978.1"/>
</dbReference>
<reference evidence="2" key="1">
    <citation type="submission" date="2020-01" db="EMBL/GenBank/DDBJ databases">
        <authorList>
            <consortium name="DOE Joint Genome Institute"/>
            <person name="Haridas S."/>
            <person name="Albert R."/>
            <person name="Binder M."/>
            <person name="Bloem J."/>
            <person name="Labutti K."/>
            <person name="Salamov A."/>
            <person name="Andreopoulos B."/>
            <person name="Baker S.E."/>
            <person name="Barry K."/>
            <person name="Bills G."/>
            <person name="Bluhm B.H."/>
            <person name="Cannon C."/>
            <person name="Castanera R."/>
            <person name="Culley D.E."/>
            <person name="Daum C."/>
            <person name="Ezra D."/>
            <person name="Gonzalez J.B."/>
            <person name="Henrissat B."/>
            <person name="Kuo A."/>
            <person name="Liang C."/>
            <person name="Lipzen A."/>
            <person name="Lutzoni F."/>
            <person name="Magnuson J."/>
            <person name="Mondo S."/>
            <person name="Nolan M."/>
            <person name="Ohm R."/>
            <person name="Pangilinan J."/>
            <person name="Park H.-J."/>
            <person name="Ramirez L."/>
            <person name="Alfaro M."/>
            <person name="Sun H."/>
            <person name="Tritt A."/>
            <person name="Yoshinaga Y."/>
            <person name="Zwiers L.-H."/>
            <person name="Turgeon B.G."/>
            <person name="Goodwin S.B."/>
            <person name="Spatafora J.W."/>
            <person name="Crous P.W."/>
            <person name="Grigoriev I.V."/>
        </authorList>
    </citation>
    <scope>NUCLEOTIDE SEQUENCE</scope>
    <source>
        <strain evidence="2">CBS 342.82</strain>
    </source>
</reference>
<evidence type="ECO:0000313" key="2">
    <source>
        <dbReference type="RefSeq" id="XP_033456024.1"/>
    </source>
</evidence>
<organism evidence="2">
    <name type="scientific">Dissoconium aciculare CBS 342.82</name>
    <dbReference type="NCBI Taxonomy" id="1314786"/>
    <lineage>
        <taxon>Eukaryota</taxon>
        <taxon>Fungi</taxon>
        <taxon>Dikarya</taxon>
        <taxon>Ascomycota</taxon>
        <taxon>Pezizomycotina</taxon>
        <taxon>Dothideomycetes</taxon>
        <taxon>Dothideomycetidae</taxon>
        <taxon>Mycosphaerellales</taxon>
        <taxon>Dissoconiaceae</taxon>
        <taxon>Dissoconium</taxon>
    </lineage>
</organism>
<proteinExistence type="predicted"/>
<accession>A0A6J3LTN2</accession>
<protein>
    <submittedName>
        <fullName evidence="2">Uncharacterized protein</fullName>
    </submittedName>
</protein>
<dbReference type="AlphaFoldDB" id="A0A6J3LTN2"/>
<keyword evidence="1" id="KW-1185">Reference proteome</keyword>
<name>A0A6J3LTN2_9PEZI</name>
<evidence type="ECO:0000313" key="1">
    <source>
        <dbReference type="Proteomes" id="UP000504637"/>
    </source>
</evidence>
<sequence>MAGSRQLETIDHASLKLRDALVAEKSKRETGVRKDKLLIGGIDVTQLQSPRDYSYLGRSRFHCRLKALRLDVCMSMTHKRQVVSTCRSILTSRMVIKLAEPGGTVKSLRSLGLGTWIDMRRADRCALSASRTDLICAVYQHGQISKGTPDRDICSRASSDRAHTILNEIMPQ</sequence>
<dbReference type="Proteomes" id="UP000504637">
    <property type="component" value="Unplaced"/>
</dbReference>
<dbReference type="GeneID" id="54366779"/>
<reference evidence="2" key="3">
    <citation type="submission" date="2025-08" db="UniProtKB">
        <authorList>
            <consortium name="RefSeq"/>
        </authorList>
    </citation>
    <scope>IDENTIFICATION</scope>
    <source>
        <strain evidence="2">CBS 342.82</strain>
    </source>
</reference>
<reference evidence="2" key="2">
    <citation type="submission" date="2020-04" db="EMBL/GenBank/DDBJ databases">
        <authorList>
            <consortium name="NCBI Genome Project"/>
        </authorList>
    </citation>
    <scope>NUCLEOTIDE SEQUENCE</scope>
    <source>
        <strain evidence="2">CBS 342.82</strain>
    </source>
</reference>